<evidence type="ECO:0000313" key="3">
    <source>
        <dbReference type="Proteomes" id="UP001054889"/>
    </source>
</evidence>
<reference evidence="2" key="2">
    <citation type="submission" date="2021-12" db="EMBL/GenBank/DDBJ databases">
        <title>Resequencing data analysis of finger millet.</title>
        <authorList>
            <person name="Hatakeyama M."/>
            <person name="Aluri S."/>
            <person name="Balachadran M.T."/>
            <person name="Sivarajan S.R."/>
            <person name="Poveda L."/>
            <person name="Shimizu-Inatsugi R."/>
            <person name="Schlapbach R."/>
            <person name="Sreeman S.M."/>
            <person name="Shimizu K.K."/>
        </authorList>
    </citation>
    <scope>NUCLEOTIDE SEQUENCE</scope>
</reference>
<dbReference type="PANTHER" id="PTHR31659">
    <property type="entry name" value="PROTEIN: UPF0503-LIKE PROTEIN, PUTATIVE (DUF740)-RELATED"/>
    <property type="match status" value="1"/>
</dbReference>
<sequence length="462" mass="50845">MDPSSSVCRLHPGVAVTGFCPACLRDRLAGLQPPSSAADLRRCKSFSYARSAAAASQSHSQLEPQRRSCDLFHRQPIIAVAVPEEEDVQRKSSSSFGGLLGKKLLQQWRRKKKVPTEPEMQEDVVVDSSCDLGSAASCSWNTNAPRSAAMTMEEEDYYMVPRSDGQIPVEEDNYYYDYSTAVPGGCAQTREYYLDSSSSSRRRRSSSGRNSFSDVINNGELPTTTNNANARVSPAIASEFYHHSHQSVLVHHQYRRDYNDFGSFGSAFQANKEGNKPNNNSKKGIKGWSIWGLIHKKRSTRKPEADHHRSSSAAAAAGVGDQVEYPWPELRARGYNGQMLRCNSSISARSSFTGGAAMLGGSARRSISGMELQHADAHSSSGRMTRDELLLSERNLTTTRSSYSRSSGYIDHHPMGGAANYQFISRPNHTGGRSSKSKPSALPLPRRSTLGPYSTDLIPRQY</sequence>
<dbReference type="Pfam" id="PF05340">
    <property type="entry name" value="DUF740"/>
    <property type="match status" value="2"/>
</dbReference>
<dbReference type="InterPro" id="IPR008004">
    <property type="entry name" value="OCTOPUS-like"/>
</dbReference>
<evidence type="ECO:0000313" key="2">
    <source>
        <dbReference type="EMBL" id="GJN13267.1"/>
    </source>
</evidence>
<accession>A0AAV5DSC7</accession>
<dbReference type="Proteomes" id="UP001054889">
    <property type="component" value="Unassembled WGS sequence"/>
</dbReference>
<reference evidence="2" key="1">
    <citation type="journal article" date="2018" name="DNA Res.">
        <title>Multiple hybrid de novo genome assembly of finger millet, an orphan allotetraploid crop.</title>
        <authorList>
            <person name="Hatakeyama M."/>
            <person name="Aluri S."/>
            <person name="Balachadran M.T."/>
            <person name="Sivarajan S.R."/>
            <person name="Patrignani A."/>
            <person name="Gruter S."/>
            <person name="Poveda L."/>
            <person name="Shimizu-Inatsugi R."/>
            <person name="Baeten J."/>
            <person name="Francoijs K.J."/>
            <person name="Nataraja K.N."/>
            <person name="Reddy Y.A.N."/>
            <person name="Phadnis S."/>
            <person name="Ravikumar R.L."/>
            <person name="Schlapbach R."/>
            <person name="Sreeman S.M."/>
            <person name="Shimizu K.K."/>
        </authorList>
    </citation>
    <scope>NUCLEOTIDE SEQUENCE</scope>
</reference>
<keyword evidence="3" id="KW-1185">Reference proteome</keyword>
<feature type="compositionally biased region" description="Polar residues" evidence="1">
    <location>
        <begin position="214"/>
        <end position="227"/>
    </location>
</feature>
<feature type="compositionally biased region" description="Polar residues" evidence="1">
    <location>
        <begin position="422"/>
        <end position="433"/>
    </location>
</feature>
<feature type="region of interest" description="Disordered" evidence="1">
    <location>
        <begin position="193"/>
        <end position="227"/>
    </location>
</feature>
<protein>
    <submittedName>
        <fullName evidence="2">Uncharacterized protein</fullName>
    </submittedName>
</protein>
<feature type="region of interest" description="Disordered" evidence="1">
    <location>
        <begin position="420"/>
        <end position="462"/>
    </location>
</feature>
<feature type="region of interest" description="Disordered" evidence="1">
    <location>
        <begin position="298"/>
        <end position="318"/>
    </location>
</feature>
<gene>
    <name evidence="2" type="primary">ga31620</name>
    <name evidence="2" type="ORF">PR202_ga31620</name>
</gene>
<dbReference type="PANTHER" id="PTHR31659:SF4">
    <property type="entry name" value="OS11G0707900 PROTEIN"/>
    <property type="match status" value="1"/>
</dbReference>
<evidence type="ECO:0000256" key="1">
    <source>
        <dbReference type="SAM" id="MobiDB-lite"/>
    </source>
</evidence>
<dbReference type="EMBL" id="BQKI01000057">
    <property type="protein sequence ID" value="GJN13267.1"/>
    <property type="molecule type" value="Genomic_DNA"/>
</dbReference>
<comment type="caution">
    <text evidence="2">The sequence shown here is derived from an EMBL/GenBank/DDBJ whole genome shotgun (WGS) entry which is preliminary data.</text>
</comment>
<proteinExistence type="predicted"/>
<organism evidence="2 3">
    <name type="scientific">Eleusine coracana subsp. coracana</name>
    <dbReference type="NCBI Taxonomy" id="191504"/>
    <lineage>
        <taxon>Eukaryota</taxon>
        <taxon>Viridiplantae</taxon>
        <taxon>Streptophyta</taxon>
        <taxon>Embryophyta</taxon>
        <taxon>Tracheophyta</taxon>
        <taxon>Spermatophyta</taxon>
        <taxon>Magnoliopsida</taxon>
        <taxon>Liliopsida</taxon>
        <taxon>Poales</taxon>
        <taxon>Poaceae</taxon>
        <taxon>PACMAD clade</taxon>
        <taxon>Chloridoideae</taxon>
        <taxon>Cynodonteae</taxon>
        <taxon>Eleusininae</taxon>
        <taxon>Eleusine</taxon>
    </lineage>
</organism>
<dbReference type="AlphaFoldDB" id="A0AAV5DSC7"/>
<name>A0AAV5DSC7_ELECO</name>